<dbReference type="Proteomes" id="UP000310200">
    <property type="component" value="Unassembled WGS sequence"/>
</dbReference>
<dbReference type="STRING" id="300112.A0A4S2KP14"/>
<protein>
    <submittedName>
        <fullName evidence="2">Cellular nucleic acid-binding protein</fullName>
    </submittedName>
</protein>
<name>A0A4S2KP14_9HYME</name>
<feature type="compositionally biased region" description="Basic and acidic residues" evidence="1">
    <location>
        <begin position="42"/>
        <end position="58"/>
    </location>
</feature>
<accession>A0A4S2KP14</accession>
<feature type="region of interest" description="Disordered" evidence="1">
    <location>
        <begin position="25"/>
        <end position="106"/>
    </location>
</feature>
<evidence type="ECO:0000256" key="1">
    <source>
        <dbReference type="SAM" id="MobiDB-lite"/>
    </source>
</evidence>
<organism evidence="2 3">
    <name type="scientific">Temnothorax longispinosus</name>
    <dbReference type="NCBI Taxonomy" id="300112"/>
    <lineage>
        <taxon>Eukaryota</taxon>
        <taxon>Metazoa</taxon>
        <taxon>Ecdysozoa</taxon>
        <taxon>Arthropoda</taxon>
        <taxon>Hexapoda</taxon>
        <taxon>Insecta</taxon>
        <taxon>Pterygota</taxon>
        <taxon>Neoptera</taxon>
        <taxon>Endopterygota</taxon>
        <taxon>Hymenoptera</taxon>
        <taxon>Apocrita</taxon>
        <taxon>Aculeata</taxon>
        <taxon>Formicoidea</taxon>
        <taxon>Formicidae</taxon>
        <taxon>Myrmicinae</taxon>
        <taxon>Temnothorax</taxon>
    </lineage>
</organism>
<evidence type="ECO:0000313" key="3">
    <source>
        <dbReference type="Proteomes" id="UP000310200"/>
    </source>
</evidence>
<evidence type="ECO:0000313" key="2">
    <source>
        <dbReference type="EMBL" id="TGZ51522.1"/>
    </source>
</evidence>
<proteinExistence type="predicted"/>
<gene>
    <name evidence="2" type="ORF">DBV15_13014</name>
</gene>
<dbReference type="AlphaFoldDB" id="A0A4S2KP14"/>
<keyword evidence="3" id="KW-1185">Reference proteome</keyword>
<feature type="compositionally biased region" description="Polar residues" evidence="1">
    <location>
        <begin position="81"/>
        <end position="92"/>
    </location>
</feature>
<reference evidence="2 3" key="1">
    <citation type="journal article" date="2019" name="Philos. Trans. R. Soc. Lond., B, Biol. Sci.">
        <title>Ant behaviour and brain gene expression of defending hosts depend on the ecological success of the intruding social parasite.</title>
        <authorList>
            <person name="Kaur R."/>
            <person name="Stoldt M."/>
            <person name="Jongepier E."/>
            <person name="Feldmeyer B."/>
            <person name="Menzel F."/>
            <person name="Bornberg-Bauer E."/>
            <person name="Foitzik S."/>
        </authorList>
    </citation>
    <scope>NUCLEOTIDE SEQUENCE [LARGE SCALE GENOMIC DNA]</scope>
    <source>
        <tissue evidence="2">Whole body</tissue>
    </source>
</reference>
<comment type="caution">
    <text evidence="2">The sequence shown here is derived from an EMBL/GenBank/DDBJ whole genome shotgun (WGS) entry which is preliminary data.</text>
</comment>
<sequence>MATPATGNKRTVGKGAQTLQTQTLLKNATEIPGQPAWTTVTKKGEKGKRDGRQVKDNGKGGGKPQSAGNLPKPNANRAATAKSTRATEQAKSAGTADDKVKPGKRKLPRCAAVTLTSIEGGYDDLIREARTKIDLSDLGLTAGLKPKRAQTGALIIEVPGRDNANKADLLADRLSKLYEGRPGIKVTRPFKSGEFRVLDLEDSTTQEEVAVAVAQMGGCPTNQVQVGPLRKGNNGLNTAWVKCPLAAFNAAKSNKLQVGWFTARVQFLDSRPLQCFRCLEASARAK</sequence>
<dbReference type="EMBL" id="QBLH01001627">
    <property type="protein sequence ID" value="TGZ51522.1"/>
    <property type="molecule type" value="Genomic_DNA"/>
</dbReference>